<organism evidence="5 6">
    <name type="scientific">Thraustotheca clavata</name>
    <dbReference type="NCBI Taxonomy" id="74557"/>
    <lineage>
        <taxon>Eukaryota</taxon>
        <taxon>Sar</taxon>
        <taxon>Stramenopiles</taxon>
        <taxon>Oomycota</taxon>
        <taxon>Saprolegniomycetes</taxon>
        <taxon>Saprolegniales</taxon>
        <taxon>Achlyaceae</taxon>
        <taxon>Thraustotheca</taxon>
    </lineage>
</organism>
<dbReference type="GO" id="GO:0005886">
    <property type="term" value="C:plasma membrane"/>
    <property type="evidence" value="ECO:0007669"/>
    <property type="project" value="TreeGrafter"/>
</dbReference>
<protein>
    <recommendedName>
        <fullName evidence="4">Protein kinase domain-containing protein</fullName>
    </recommendedName>
</protein>
<feature type="repeat" description="ANK" evidence="2">
    <location>
        <begin position="4"/>
        <end position="37"/>
    </location>
</feature>
<keyword evidence="2" id="KW-0040">ANK repeat</keyword>
<dbReference type="InterPro" id="IPR050122">
    <property type="entry name" value="RTK"/>
</dbReference>
<keyword evidence="3" id="KW-0547">Nucleotide-binding</keyword>
<dbReference type="PROSITE" id="PS50297">
    <property type="entry name" value="ANK_REP_REGION"/>
    <property type="match status" value="1"/>
</dbReference>
<dbReference type="GO" id="GO:0005524">
    <property type="term" value="F:ATP binding"/>
    <property type="evidence" value="ECO:0007669"/>
    <property type="project" value="UniProtKB-UniRule"/>
</dbReference>
<feature type="domain" description="Protein kinase" evidence="4">
    <location>
        <begin position="45"/>
        <end position="145"/>
    </location>
</feature>
<feature type="non-terminal residue" evidence="5">
    <location>
        <position position="145"/>
    </location>
</feature>
<dbReference type="InterPro" id="IPR001245">
    <property type="entry name" value="Ser-Thr/Tyr_kinase_cat_dom"/>
</dbReference>
<dbReference type="PROSITE" id="PS00107">
    <property type="entry name" value="PROTEIN_KINASE_ATP"/>
    <property type="match status" value="1"/>
</dbReference>
<dbReference type="STRING" id="74557.A0A1V9YBF9"/>
<dbReference type="InterPro" id="IPR002110">
    <property type="entry name" value="Ankyrin_rpt"/>
</dbReference>
<evidence type="ECO:0000259" key="4">
    <source>
        <dbReference type="PROSITE" id="PS50011"/>
    </source>
</evidence>
<accession>A0A1V9YBF9</accession>
<dbReference type="GO" id="GO:0007169">
    <property type="term" value="P:cell surface receptor protein tyrosine kinase signaling pathway"/>
    <property type="evidence" value="ECO:0007669"/>
    <property type="project" value="TreeGrafter"/>
</dbReference>
<dbReference type="PROSITE" id="PS50011">
    <property type="entry name" value="PROTEIN_KINASE_DOM"/>
    <property type="match status" value="1"/>
</dbReference>
<evidence type="ECO:0000256" key="3">
    <source>
        <dbReference type="PROSITE-ProRule" id="PRU10141"/>
    </source>
</evidence>
<evidence type="ECO:0000256" key="1">
    <source>
        <dbReference type="ARBA" id="ARBA00004167"/>
    </source>
</evidence>
<gene>
    <name evidence="5" type="ORF">THRCLA_10996</name>
</gene>
<evidence type="ECO:0000313" key="5">
    <source>
        <dbReference type="EMBL" id="OQR83044.1"/>
    </source>
</evidence>
<dbReference type="SUPFAM" id="SSF56112">
    <property type="entry name" value="Protein kinase-like (PK-like)"/>
    <property type="match status" value="1"/>
</dbReference>
<evidence type="ECO:0000313" key="6">
    <source>
        <dbReference type="Proteomes" id="UP000243217"/>
    </source>
</evidence>
<dbReference type="GO" id="GO:0043235">
    <property type="term" value="C:receptor complex"/>
    <property type="evidence" value="ECO:0007669"/>
    <property type="project" value="TreeGrafter"/>
</dbReference>
<feature type="binding site" evidence="3">
    <location>
        <position position="72"/>
    </location>
    <ligand>
        <name>ATP</name>
        <dbReference type="ChEBI" id="CHEBI:30616"/>
    </ligand>
</feature>
<sequence length="145" mass="16066">MLLEGDTMLHLAVRANRDNIIDLLLRSQGIDSTIQNKVSSTEILIDHKHSLGAGAFGCVYKGTFNGESVAVKTAHEGKENMLLQEISLMIQCRSPYIVDVVAKSTMKPPKLALQYMDCGDLRKYLNAKQYNVTTTIEVAPLQVAW</sequence>
<dbReference type="Pfam" id="PF07714">
    <property type="entry name" value="PK_Tyr_Ser-Thr"/>
    <property type="match status" value="1"/>
</dbReference>
<name>A0A1V9YBF9_9STRA</name>
<dbReference type="InterPro" id="IPR000719">
    <property type="entry name" value="Prot_kinase_dom"/>
</dbReference>
<keyword evidence="3" id="KW-0067">ATP-binding</keyword>
<dbReference type="PANTHER" id="PTHR24416">
    <property type="entry name" value="TYROSINE-PROTEIN KINASE RECEPTOR"/>
    <property type="match status" value="1"/>
</dbReference>
<dbReference type="Proteomes" id="UP000243217">
    <property type="component" value="Unassembled WGS sequence"/>
</dbReference>
<dbReference type="OrthoDB" id="339325at2759"/>
<keyword evidence="6" id="KW-1185">Reference proteome</keyword>
<dbReference type="Pfam" id="PF00023">
    <property type="entry name" value="Ank"/>
    <property type="match status" value="1"/>
</dbReference>
<dbReference type="InterPro" id="IPR017441">
    <property type="entry name" value="Protein_kinase_ATP_BS"/>
</dbReference>
<dbReference type="Gene3D" id="1.10.510.10">
    <property type="entry name" value="Transferase(Phosphotransferase) domain 1"/>
    <property type="match status" value="1"/>
</dbReference>
<reference evidence="5 6" key="1">
    <citation type="journal article" date="2014" name="Genome Biol. Evol.">
        <title>The secreted proteins of Achlya hypogyna and Thraustotheca clavata identify the ancestral oomycete secretome and reveal gene acquisitions by horizontal gene transfer.</title>
        <authorList>
            <person name="Misner I."/>
            <person name="Blouin N."/>
            <person name="Leonard G."/>
            <person name="Richards T.A."/>
            <person name="Lane C.E."/>
        </authorList>
    </citation>
    <scope>NUCLEOTIDE SEQUENCE [LARGE SCALE GENOMIC DNA]</scope>
    <source>
        <strain evidence="5 6">ATCC 34112</strain>
    </source>
</reference>
<dbReference type="EMBL" id="JNBS01004610">
    <property type="protein sequence ID" value="OQR83044.1"/>
    <property type="molecule type" value="Genomic_DNA"/>
</dbReference>
<dbReference type="GO" id="GO:0004714">
    <property type="term" value="F:transmembrane receptor protein tyrosine kinase activity"/>
    <property type="evidence" value="ECO:0007669"/>
    <property type="project" value="TreeGrafter"/>
</dbReference>
<dbReference type="PANTHER" id="PTHR24416:SF611">
    <property type="entry name" value="TYROSINE-PROTEIN KINASE TRANSMEMBRANE RECEPTOR ROR"/>
    <property type="match status" value="1"/>
</dbReference>
<dbReference type="PROSITE" id="PS50088">
    <property type="entry name" value="ANK_REPEAT"/>
    <property type="match status" value="1"/>
</dbReference>
<comment type="caution">
    <text evidence="5">The sequence shown here is derived from an EMBL/GenBank/DDBJ whole genome shotgun (WGS) entry which is preliminary data.</text>
</comment>
<dbReference type="InterPro" id="IPR011009">
    <property type="entry name" value="Kinase-like_dom_sf"/>
</dbReference>
<dbReference type="AlphaFoldDB" id="A0A1V9YBF9"/>
<evidence type="ECO:0000256" key="2">
    <source>
        <dbReference type="PROSITE-ProRule" id="PRU00023"/>
    </source>
</evidence>
<comment type="subcellular location">
    <subcellularLocation>
        <location evidence="1">Membrane</location>
        <topology evidence="1">Single-pass membrane protein</topology>
    </subcellularLocation>
</comment>
<proteinExistence type="predicted"/>